<gene>
    <name evidence="1" type="ORF">SACS_0263</name>
</gene>
<reference evidence="1 2" key="1">
    <citation type="journal article" date="2014" name="Genome Biol. Evol.">
        <title>Acetic acid bacteria genomes reveal functional traits for adaptation to life in insect guts.</title>
        <authorList>
            <person name="Chouaia B."/>
            <person name="Gaiarsa S."/>
            <person name="Crotti E."/>
            <person name="Comandatore F."/>
            <person name="Degli Esposti M."/>
            <person name="Ricci I."/>
            <person name="Alma A."/>
            <person name="Favia G."/>
            <person name="Bandi C."/>
            <person name="Daffonchio D."/>
        </authorList>
    </citation>
    <scope>NUCLEOTIDE SEQUENCE [LARGE SCALE GENOMIC DNA]</scope>
    <source>
        <strain evidence="2">AM169</strain>
    </source>
</reference>
<protein>
    <submittedName>
        <fullName evidence="1">Uncharacterized protein</fullName>
    </submittedName>
</protein>
<comment type="caution">
    <text evidence="1">The sequence shown here is derived from an EMBL/GenBank/DDBJ whole genome shotgun (WGS) entry which is preliminary data.</text>
</comment>
<dbReference type="Pfam" id="PF13704">
    <property type="entry name" value="Glyco_tranf_2_4"/>
    <property type="match status" value="1"/>
</dbReference>
<dbReference type="RefSeq" id="WP_043558094.1">
    <property type="nucleotide sequence ID" value="NZ_CBLY010000002.1"/>
</dbReference>
<dbReference type="AlphaFoldDB" id="A0A7U7J0E9"/>
<dbReference type="EMBL" id="CBLY010000002">
    <property type="protein sequence ID" value="CDG33001.1"/>
    <property type="molecule type" value="Genomic_DNA"/>
</dbReference>
<accession>A0A7U7J0E9</accession>
<reference evidence="1 2" key="2">
    <citation type="journal article" date="2014" name="PLoS ONE">
        <title>Evolution of mitochondria reconstructed from the energy metabolism of living bacteria.</title>
        <authorList>
            <person name="Degli Esposti M."/>
            <person name="Chouaia B."/>
            <person name="Comandatore F."/>
            <person name="Crotti E."/>
            <person name="Sassera D."/>
            <person name="Lievens P.M."/>
            <person name="Daffonchio D."/>
            <person name="Bandi C."/>
        </authorList>
    </citation>
    <scope>NUCLEOTIDE SEQUENCE [LARGE SCALE GENOMIC DNA]</scope>
    <source>
        <strain evidence="2">AM169</strain>
    </source>
</reference>
<evidence type="ECO:0000313" key="2">
    <source>
        <dbReference type="Proteomes" id="UP000027590"/>
    </source>
</evidence>
<sequence>MSDRHPRLTCAVLLKQADHTLPGWLAWHLALGIEHIAIIDAGAFDNVRQIVQSLQQDWPLSWHPVELREELSPEGRRLELTRQAITHLRQITQNMPRDVQEEAEGDTIPVEDWIIILDADEYLSPTRELARLFPPSTDEIAAMAIHWRIYGSAGHVQPPPGHVVANHLWHAMPSFADHRFVRLMARLDQLPTPARLTDAHMLGLLPEQIIRADGEPYQPDRETLPEKPWAGGCIQHYICALAHGEDELPPPMRAHYNRNEQVTPPQERDLRAMRVLSNRMRESALKAGLSRLQKLVEPQLEEARLHYQEDATALGIRDLVQHGTFQYERIRPSTQSGLLLNNQFSARYEAGQTVLLRFPEGRLLTGDQSNHHEPLIGFWLKSTPHLLTLHEQDRSSFTLGDAPCPFGMASLRITFNTQRQAIHLPHETGHANMPLELVPTSTAPACLFTPLPPVDEPEGLSVHGLLTWLAGHPGLPPHDLARALLLLSPDSAQHLHNLAPMLGEFLPLRPRPEFLP</sequence>
<name>A0A7U7J0E9_9PROT</name>
<proteinExistence type="predicted"/>
<organism evidence="1 2">
    <name type="scientific">Parasaccharibacter apium</name>
    <dbReference type="NCBI Taxonomy" id="1510841"/>
    <lineage>
        <taxon>Bacteria</taxon>
        <taxon>Pseudomonadati</taxon>
        <taxon>Pseudomonadota</taxon>
        <taxon>Alphaproteobacteria</taxon>
        <taxon>Acetobacterales</taxon>
        <taxon>Acetobacteraceae</taxon>
        <taxon>Parasaccharibacter</taxon>
    </lineage>
</organism>
<dbReference type="Proteomes" id="UP000027590">
    <property type="component" value="Unassembled WGS sequence"/>
</dbReference>
<evidence type="ECO:0000313" key="1">
    <source>
        <dbReference type="EMBL" id="CDG33001.1"/>
    </source>
</evidence>